<dbReference type="NCBIfam" id="NF007110">
    <property type="entry name" value="PRK09559.1"/>
    <property type="match status" value="1"/>
</dbReference>
<evidence type="ECO:0000256" key="3">
    <source>
        <dbReference type="ARBA" id="ARBA00022954"/>
    </source>
</evidence>
<dbReference type="AlphaFoldDB" id="D4GM81"/>
<dbReference type="FunFam" id="3.30.70.1400:FF:000002">
    <property type="entry name" value="tRNA-modifying protein YgfZ"/>
    <property type="match status" value="1"/>
</dbReference>
<keyword evidence="2 4" id="KW-0819">tRNA processing</keyword>
<comment type="similarity">
    <text evidence="4">Belongs to the tRNA-modifying YgfZ family.</text>
</comment>
<dbReference type="SUPFAM" id="SSF103025">
    <property type="entry name" value="Folate-binding domain"/>
    <property type="match status" value="1"/>
</dbReference>
<dbReference type="FunFam" id="2.40.30.160:FF:000001">
    <property type="entry name" value="tRNA-modifying protein YgfZ"/>
    <property type="match status" value="1"/>
</dbReference>
<gene>
    <name evidence="6" type="primary">ygfZ</name>
    <name evidence="6" type="ordered locus">PANA_3182</name>
</gene>
<dbReference type="FunFam" id="3.30.70.1630:FF:000001">
    <property type="entry name" value="tRNA-modifying protein YgfZ"/>
    <property type="match status" value="1"/>
</dbReference>
<dbReference type="PANTHER" id="PTHR22602:SF0">
    <property type="entry name" value="TRANSFERASE CAF17, MITOCHONDRIAL-RELATED"/>
    <property type="match status" value="1"/>
</dbReference>
<sequence>MHSFPHFTSWQLVYPGLLLAAGSQTDPVQRAADSGFFYTSARVLCALFSKQVALPVCSFTIEDIVSDEPSDSGFIDANIYASPRQPAASSRLPLTLMSLDAWALVAVVGPDSTSYLQGQLTLDVAALDASHHLPAAHCDAKGKMWSNLRLFHRAEGYAYLVRRELRDTQLPELKKYAVFSKVTLTADDDVALLGVAGFQARAALANVFDTLPDSTTPVVQQGDTTLLWFAHPAERFLLVTSPAQADALKQTLADDAQFNDSTQWLALDIEAGIPVIGAATSAQFIPQAANMQALDAISFKKGCYTGQEMVARAKYRGANKRALYWLSGQASHLPAANDSLELQMGERWRRTGTVLAAVQLDDGVIWVQVVMNNDLEPDSVLRVEGDEGGKLMIQPLPYSLEES</sequence>
<comment type="function">
    <text evidence="4">Folate-binding protein involved in regulating the level of ATP-DnaA and in the modification of some tRNAs. It is probably a key factor in regulatory networks that act via tRNA modification, such as initiation of chromosomal replication.</text>
</comment>
<evidence type="ECO:0000313" key="7">
    <source>
        <dbReference type="Proteomes" id="UP000001702"/>
    </source>
</evidence>
<evidence type="ECO:0000313" key="6">
    <source>
        <dbReference type="EMBL" id="ADD78349.1"/>
    </source>
</evidence>
<dbReference type="GO" id="GO:0016226">
    <property type="term" value="P:iron-sulfur cluster assembly"/>
    <property type="evidence" value="ECO:0007669"/>
    <property type="project" value="TreeGrafter"/>
</dbReference>
<accession>D4GM81</accession>
<dbReference type="HAMAP" id="MF_01175">
    <property type="entry name" value="tRNA_modifying_YgfZ"/>
    <property type="match status" value="1"/>
</dbReference>
<name>D4GM81_PANAM</name>
<dbReference type="PANTHER" id="PTHR22602">
    <property type="entry name" value="TRANSFERASE CAF17, MITOCHONDRIAL-RELATED"/>
    <property type="match status" value="1"/>
</dbReference>
<reference evidence="6 7" key="1">
    <citation type="journal article" date="2010" name="J. Bacteriol.">
        <title>Genome sequence of Pantoea ananatis LMG20103, the causative agent of Eucalyptus blight and dieback.</title>
        <authorList>
            <person name="De Maayer P."/>
            <person name="Chan W.Y."/>
            <person name="Venter S.N."/>
            <person name="Toth I.K."/>
            <person name="Birch P.R."/>
            <person name="Joubert F."/>
            <person name="Coutinho T.A."/>
        </authorList>
    </citation>
    <scope>NUCLEOTIDE SEQUENCE [LARGE SCALE GENOMIC DNA]</scope>
    <source>
        <strain evidence="6 7">LMG 20103</strain>
    </source>
</reference>
<keyword evidence="1 4" id="KW-0963">Cytoplasm</keyword>
<dbReference type="InterPro" id="IPR048451">
    <property type="entry name" value="YgfZ_barrel"/>
</dbReference>
<dbReference type="GO" id="GO:0009451">
    <property type="term" value="P:RNA modification"/>
    <property type="evidence" value="ECO:0007669"/>
    <property type="project" value="InterPro"/>
</dbReference>
<evidence type="ECO:0000256" key="1">
    <source>
        <dbReference type="ARBA" id="ARBA00022490"/>
    </source>
</evidence>
<evidence type="ECO:0000256" key="4">
    <source>
        <dbReference type="HAMAP-Rule" id="MF_01175"/>
    </source>
</evidence>
<proteinExistence type="inferred from homology"/>
<dbReference type="Gene3D" id="3.30.70.1400">
    <property type="entry name" value="Aminomethyltransferase beta-barrel domains"/>
    <property type="match status" value="1"/>
</dbReference>
<dbReference type="HOGENOM" id="CLU_007884_6_1_6"/>
<dbReference type="Pfam" id="PF21130">
    <property type="entry name" value="YgfZ_barrel"/>
    <property type="match status" value="1"/>
</dbReference>
<keyword evidence="3 4" id="KW-0290">Folate-binding</keyword>
<dbReference type="Gene3D" id="2.40.30.160">
    <property type="match status" value="1"/>
</dbReference>
<dbReference type="EMBL" id="CP001875">
    <property type="protein sequence ID" value="ADD78349.1"/>
    <property type="molecule type" value="Genomic_DNA"/>
</dbReference>
<organism evidence="6 7">
    <name type="scientific">Pantoea ananatis (strain LMG 20103)</name>
    <dbReference type="NCBI Taxonomy" id="706191"/>
    <lineage>
        <taxon>Bacteria</taxon>
        <taxon>Pseudomonadati</taxon>
        <taxon>Pseudomonadota</taxon>
        <taxon>Gammaproteobacteria</taxon>
        <taxon>Enterobacterales</taxon>
        <taxon>Erwiniaceae</taxon>
        <taxon>Pantoea</taxon>
    </lineage>
</organism>
<dbReference type="eggNOG" id="COG0354">
    <property type="taxonomic scope" value="Bacteria"/>
</dbReference>
<dbReference type="InterPro" id="IPR045179">
    <property type="entry name" value="YgfZ/GcvT"/>
</dbReference>
<evidence type="ECO:0000259" key="5">
    <source>
        <dbReference type="Pfam" id="PF21130"/>
    </source>
</evidence>
<feature type="binding site" evidence="4">
    <location>
        <position position="102"/>
    </location>
    <ligand>
        <name>folate</name>
        <dbReference type="ChEBI" id="CHEBI:62501"/>
    </ligand>
</feature>
<dbReference type="Gene3D" id="3.30.70.1630">
    <property type="match status" value="1"/>
</dbReference>
<dbReference type="InterPro" id="IPR023758">
    <property type="entry name" value="tRNA-modifying_YgfZ"/>
</dbReference>
<dbReference type="GO" id="GO:0005737">
    <property type="term" value="C:cytoplasm"/>
    <property type="evidence" value="ECO:0007669"/>
    <property type="project" value="UniProtKB-SubCell"/>
</dbReference>
<dbReference type="GO" id="GO:0005542">
    <property type="term" value="F:folic acid binding"/>
    <property type="evidence" value="ECO:0007669"/>
    <property type="project" value="UniProtKB-UniRule"/>
</dbReference>
<dbReference type="NCBIfam" id="TIGR03317">
    <property type="entry name" value="ygfZ_signature"/>
    <property type="match status" value="1"/>
</dbReference>
<dbReference type="InterPro" id="IPR017703">
    <property type="entry name" value="YgfZ/GCV_T_CS"/>
</dbReference>
<dbReference type="KEGG" id="pam:PANA_3182"/>
<feature type="domain" description="tRNA-modifying protein YgfZ-like beta-barrel" evidence="5">
    <location>
        <begin position="319"/>
        <end position="386"/>
    </location>
</feature>
<dbReference type="GO" id="GO:0008033">
    <property type="term" value="P:tRNA processing"/>
    <property type="evidence" value="ECO:0007669"/>
    <property type="project" value="UniProtKB-UniRule"/>
</dbReference>
<keyword evidence="7" id="KW-1185">Reference proteome</keyword>
<evidence type="ECO:0000256" key="2">
    <source>
        <dbReference type="ARBA" id="ARBA00022694"/>
    </source>
</evidence>
<dbReference type="SUPFAM" id="SSF101790">
    <property type="entry name" value="Aminomethyltransferase beta-barrel domain"/>
    <property type="match status" value="1"/>
</dbReference>
<dbReference type="InterPro" id="IPR029043">
    <property type="entry name" value="GcvT/YgfZ_C"/>
</dbReference>
<dbReference type="Proteomes" id="UP000001702">
    <property type="component" value="Chromosome"/>
</dbReference>
<comment type="subcellular location">
    <subcellularLocation>
        <location evidence="4">Cytoplasm</location>
    </subcellularLocation>
</comment>
<feature type="binding site" evidence="4">
    <location>
        <position position="264"/>
    </location>
    <ligand>
        <name>folate</name>
        <dbReference type="ChEBI" id="CHEBI:62501"/>
    </ligand>
</feature>
<dbReference type="STRING" id="706191.PANA_3182"/>
<protein>
    <recommendedName>
        <fullName evidence="4">tRNA-modifying protein YgfZ</fullName>
    </recommendedName>
</protein>